<dbReference type="Pfam" id="PF02518">
    <property type="entry name" value="HATPase_c"/>
    <property type="match status" value="1"/>
</dbReference>
<keyword evidence="6" id="KW-0808">Transferase</keyword>
<comment type="caution">
    <text evidence="15">The sequence shown here is derived from an EMBL/GenBank/DDBJ whole genome shotgun (WGS) entry which is preliminary data.</text>
</comment>
<dbReference type="InterPro" id="IPR036890">
    <property type="entry name" value="HATPase_C_sf"/>
</dbReference>
<evidence type="ECO:0000256" key="11">
    <source>
        <dbReference type="ARBA" id="ARBA00023136"/>
    </source>
</evidence>
<keyword evidence="9" id="KW-0067">ATP-binding</keyword>
<dbReference type="PANTHER" id="PTHR43711">
    <property type="entry name" value="TWO-COMPONENT HISTIDINE KINASE"/>
    <property type="match status" value="1"/>
</dbReference>
<evidence type="ECO:0000313" key="15">
    <source>
        <dbReference type="EMBL" id="MFD1676773.1"/>
    </source>
</evidence>
<dbReference type="SUPFAM" id="SSF47384">
    <property type="entry name" value="Homodimeric domain of signal transducing histidine kinase"/>
    <property type="match status" value="1"/>
</dbReference>
<reference evidence="16" key="1">
    <citation type="journal article" date="2019" name="Int. J. Syst. Evol. Microbiol.">
        <title>The Global Catalogue of Microorganisms (GCM) 10K type strain sequencing project: providing services to taxonomists for standard genome sequencing and annotation.</title>
        <authorList>
            <consortium name="The Broad Institute Genomics Platform"/>
            <consortium name="The Broad Institute Genome Sequencing Center for Infectious Disease"/>
            <person name="Wu L."/>
            <person name="Ma J."/>
        </authorList>
    </citation>
    <scope>NUCLEOTIDE SEQUENCE [LARGE SCALE GENOMIC DNA]</scope>
    <source>
        <strain evidence="16">CGMCC 1.12286</strain>
    </source>
</reference>
<keyword evidence="4" id="KW-1003">Cell membrane</keyword>
<dbReference type="PRINTS" id="PR00344">
    <property type="entry name" value="BCTRLSENSOR"/>
</dbReference>
<dbReference type="InterPro" id="IPR050736">
    <property type="entry name" value="Sensor_HK_Regulatory"/>
</dbReference>
<dbReference type="Proteomes" id="UP001597079">
    <property type="component" value="Unassembled WGS sequence"/>
</dbReference>
<dbReference type="CDD" id="cd00082">
    <property type="entry name" value="HisKA"/>
    <property type="match status" value="1"/>
</dbReference>
<dbReference type="InterPro" id="IPR003661">
    <property type="entry name" value="HisK_dim/P_dom"/>
</dbReference>
<dbReference type="InterPro" id="IPR004358">
    <property type="entry name" value="Sig_transdc_His_kin-like_C"/>
</dbReference>
<keyword evidence="12" id="KW-0812">Transmembrane</keyword>
<keyword evidence="16" id="KW-1185">Reference proteome</keyword>
<evidence type="ECO:0000256" key="4">
    <source>
        <dbReference type="ARBA" id="ARBA00022475"/>
    </source>
</evidence>
<keyword evidence="7" id="KW-0547">Nucleotide-binding</keyword>
<dbReference type="PANTHER" id="PTHR43711:SF1">
    <property type="entry name" value="HISTIDINE KINASE 1"/>
    <property type="match status" value="1"/>
</dbReference>
<evidence type="ECO:0000256" key="1">
    <source>
        <dbReference type="ARBA" id="ARBA00000085"/>
    </source>
</evidence>
<evidence type="ECO:0000256" key="7">
    <source>
        <dbReference type="ARBA" id="ARBA00022741"/>
    </source>
</evidence>
<evidence type="ECO:0000256" key="9">
    <source>
        <dbReference type="ARBA" id="ARBA00022840"/>
    </source>
</evidence>
<dbReference type="Gene3D" id="1.10.287.130">
    <property type="match status" value="1"/>
</dbReference>
<evidence type="ECO:0000256" key="6">
    <source>
        <dbReference type="ARBA" id="ARBA00022679"/>
    </source>
</evidence>
<dbReference type="SMART" id="SM00388">
    <property type="entry name" value="HisKA"/>
    <property type="match status" value="1"/>
</dbReference>
<comment type="catalytic activity">
    <reaction evidence="1">
        <text>ATP + protein L-histidine = ADP + protein N-phospho-L-histidine.</text>
        <dbReference type="EC" id="2.7.13.3"/>
    </reaction>
</comment>
<dbReference type="InterPro" id="IPR003660">
    <property type="entry name" value="HAMP_dom"/>
</dbReference>
<evidence type="ECO:0000313" key="16">
    <source>
        <dbReference type="Proteomes" id="UP001597079"/>
    </source>
</evidence>
<keyword evidence="8 15" id="KW-0418">Kinase</keyword>
<evidence type="ECO:0000256" key="12">
    <source>
        <dbReference type="SAM" id="Phobius"/>
    </source>
</evidence>
<dbReference type="EC" id="2.7.13.3" evidence="3"/>
<dbReference type="Pfam" id="PF00512">
    <property type="entry name" value="HisKA"/>
    <property type="match status" value="1"/>
</dbReference>
<dbReference type="EMBL" id="JBHUCX010000075">
    <property type="protein sequence ID" value="MFD1676773.1"/>
    <property type="molecule type" value="Genomic_DNA"/>
</dbReference>
<feature type="domain" description="Histidine kinase" evidence="13">
    <location>
        <begin position="127"/>
        <end position="348"/>
    </location>
</feature>
<evidence type="ECO:0000256" key="10">
    <source>
        <dbReference type="ARBA" id="ARBA00023012"/>
    </source>
</evidence>
<evidence type="ECO:0000256" key="5">
    <source>
        <dbReference type="ARBA" id="ARBA00022553"/>
    </source>
</evidence>
<organism evidence="15 16">
    <name type="scientific">Alicyclobacillus fodiniaquatilis</name>
    <dbReference type="NCBI Taxonomy" id="1661150"/>
    <lineage>
        <taxon>Bacteria</taxon>
        <taxon>Bacillati</taxon>
        <taxon>Bacillota</taxon>
        <taxon>Bacilli</taxon>
        <taxon>Bacillales</taxon>
        <taxon>Alicyclobacillaceae</taxon>
        <taxon>Alicyclobacillus</taxon>
    </lineage>
</organism>
<dbReference type="PROSITE" id="PS50885">
    <property type="entry name" value="HAMP"/>
    <property type="match status" value="1"/>
</dbReference>
<dbReference type="CDD" id="cd00075">
    <property type="entry name" value="HATPase"/>
    <property type="match status" value="1"/>
</dbReference>
<keyword evidence="12" id="KW-1133">Transmembrane helix</keyword>
<dbReference type="InterPro" id="IPR005467">
    <property type="entry name" value="His_kinase_dom"/>
</dbReference>
<feature type="domain" description="HAMP" evidence="14">
    <location>
        <begin position="59"/>
        <end position="112"/>
    </location>
</feature>
<keyword evidence="10" id="KW-0902">Two-component regulatory system</keyword>
<keyword evidence="11 12" id="KW-0472">Membrane</keyword>
<evidence type="ECO:0000256" key="3">
    <source>
        <dbReference type="ARBA" id="ARBA00012438"/>
    </source>
</evidence>
<feature type="transmembrane region" description="Helical" evidence="12">
    <location>
        <begin position="7"/>
        <end position="27"/>
    </location>
</feature>
<keyword evidence="5" id="KW-0597">Phosphoprotein</keyword>
<protein>
    <recommendedName>
        <fullName evidence="3">histidine kinase</fullName>
        <ecNumber evidence="3">2.7.13.3</ecNumber>
    </recommendedName>
</protein>
<evidence type="ECO:0000259" key="14">
    <source>
        <dbReference type="PROSITE" id="PS50885"/>
    </source>
</evidence>
<dbReference type="GO" id="GO:0016301">
    <property type="term" value="F:kinase activity"/>
    <property type="evidence" value="ECO:0007669"/>
    <property type="project" value="UniProtKB-KW"/>
</dbReference>
<comment type="subcellular location">
    <subcellularLocation>
        <location evidence="2">Cell membrane</location>
        <topology evidence="2">Multi-pass membrane protein</topology>
    </subcellularLocation>
</comment>
<dbReference type="Gene3D" id="3.30.565.10">
    <property type="entry name" value="Histidine kinase-like ATPase, C-terminal domain"/>
    <property type="match status" value="1"/>
</dbReference>
<feature type="transmembrane region" description="Helical" evidence="12">
    <location>
        <begin position="39"/>
        <end position="59"/>
    </location>
</feature>
<dbReference type="InterPro" id="IPR036097">
    <property type="entry name" value="HisK_dim/P_sf"/>
</dbReference>
<dbReference type="SMART" id="SM00387">
    <property type="entry name" value="HATPase_c"/>
    <property type="match status" value="1"/>
</dbReference>
<dbReference type="RefSeq" id="WP_377944681.1">
    <property type="nucleotide sequence ID" value="NZ_JBHUCX010000075.1"/>
</dbReference>
<evidence type="ECO:0000259" key="13">
    <source>
        <dbReference type="PROSITE" id="PS50109"/>
    </source>
</evidence>
<evidence type="ECO:0000256" key="2">
    <source>
        <dbReference type="ARBA" id="ARBA00004651"/>
    </source>
</evidence>
<evidence type="ECO:0000256" key="8">
    <source>
        <dbReference type="ARBA" id="ARBA00022777"/>
    </source>
</evidence>
<dbReference type="InterPro" id="IPR003594">
    <property type="entry name" value="HATPase_dom"/>
</dbReference>
<dbReference type="SUPFAM" id="SSF55874">
    <property type="entry name" value="ATPase domain of HSP90 chaperone/DNA topoisomerase II/histidine kinase"/>
    <property type="match status" value="1"/>
</dbReference>
<accession>A0ABW4JMG0</accession>
<name>A0ABW4JMG0_9BACL</name>
<gene>
    <name evidence="15" type="ORF">ACFSB2_19040</name>
</gene>
<dbReference type="CDD" id="cd06225">
    <property type="entry name" value="HAMP"/>
    <property type="match status" value="1"/>
</dbReference>
<proteinExistence type="predicted"/>
<dbReference type="Gene3D" id="6.10.340.10">
    <property type="match status" value="1"/>
</dbReference>
<dbReference type="PROSITE" id="PS50109">
    <property type="entry name" value="HIS_KIN"/>
    <property type="match status" value="1"/>
</dbReference>
<sequence>MKLSVQLLVINLLSVALLIGALMIGYWKMLLTLNQTWMLTEIAIGAGVVSSIAFGLMTIPLTRSIRRLVLFSDRVAHLAFDAQVNTERGPAEVRHLARSLYTMSHRLSESFAQLEGMERTRRELIANISHDLRTPLAAIQSYVEALEDGVVDEKVEMDRYLRTIHNETRRLSRLIDDLFELSKLEAGHQSLGAVPCHLEQVLAEVLDSHQLLLNEKRLTMVVDIPDNLPVLILSPEKIYRVVANLLLNAIRYSPEGGAIELGVTLESADLVQVSLADHGPGVHPSDQVRLFERFYRSDPSRTRHTGGSGLGLAIARGLVQLHGGEIGVKGRSDASSGAVFWFTLPILDQNVPQLF</sequence>